<dbReference type="InterPro" id="IPR005467">
    <property type="entry name" value="His_kinase_dom"/>
</dbReference>
<dbReference type="CDD" id="cd06225">
    <property type="entry name" value="HAMP"/>
    <property type="match status" value="1"/>
</dbReference>
<dbReference type="SMART" id="SM00304">
    <property type="entry name" value="HAMP"/>
    <property type="match status" value="1"/>
</dbReference>
<dbReference type="SMART" id="SM00387">
    <property type="entry name" value="HATPase_c"/>
    <property type="match status" value="1"/>
</dbReference>
<keyword evidence="18" id="KW-1185">Reference proteome</keyword>
<evidence type="ECO:0000256" key="13">
    <source>
        <dbReference type="ARBA" id="ARBA00023136"/>
    </source>
</evidence>
<proteinExistence type="predicted"/>
<dbReference type="GO" id="GO:0005886">
    <property type="term" value="C:plasma membrane"/>
    <property type="evidence" value="ECO:0007669"/>
    <property type="project" value="UniProtKB-SubCell"/>
</dbReference>
<feature type="coiled-coil region" evidence="14">
    <location>
        <begin position="368"/>
        <end position="395"/>
    </location>
</feature>
<dbReference type="InterPro" id="IPR003594">
    <property type="entry name" value="HATPase_dom"/>
</dbReference>
<evidence type="ECO:0000256" key="1">
    <source>
        <dbReference type="ARBA" id="ARBA00000085"/>
    </source>
</evidence>
<keyword evidence="12" id="KW-0902">Two-component regulatory system</keyword>
<name>A0A4P8XIC4_9BACL</name>
<dbReference type="PROSITE" id="PS50109">
    <property type="entry name" value="HIS_KIN"/>
    <property type="match status" value="1"/>
</dbReference>
<keyword evidence="14" id="KW-0175">Coiled coil</keyword>
<evidence type="ECO:0000256" key="4">
    <source>
        <dbReference type="ARBA" id="ARBA00022475"/>
    </source>
</evidence>
<dbReference type="GO" id="GO:0000155">
    <property type="term" value="F:phosphorelay sensor kinase activity"/>
    <property type="evidence" value="ECO:0007669"/>
    <property type="project" value="InterPro"/>
</dbReference>
<keyword evidence="10" id="KW-0067">ATP-binding</keyword>
<keyword evidence="8" id="KW-0547">Nucleotide-binding</keyword>
<dbReference type="EC" id="2.7.13.3" evidence="3"/>
<dbReference type="PROSITE" id="PS50885">
    <property type="entry name" value="HAMP"/>
    <property type="match status" value="1"/>
</dbReference>
<dbReference type="PANTHER" id="PTHR34220:SF7">
    <property type="entry name" value="SENSOR HISTIDINE KINASE YPDA"/>
    <property type="match status" value="1"/>
</dbReference>
<evidence type="ECO:0000259" key="15">
    <source>
        <dbReference type="PROSITE" id="PS50109"/>
    </source>
</evidence>
<dbReference type="SUPFAM" id="SSF55874">
    <property type="entry name" value="ATPase domain of HSP90 chaperone/DNA topoisomerase II/histidine kinase"/>
    <property type="match status" value="1"/>
</dbReference>
<dbReference type="InterPro" id="IPR004358">
    <property type="entry name" value="Sig_transdc_His_kin-like_C"/>
</dbReference>
<keyword evidence="4" id="KW-1003">Cell membrane</keyword>
<feature type="domain" description="HAMP" evidence="16">
    <location>
        <begin position="328"/>
        <end position="380"/>
    </location>
</feature>
<keyword evidence="9" id="KW-0418">Kinase</keyword>
<evidence type="ECO:0000256" key="3">
    <source>
        <dbReference type="ARBA" id="ARBA00012438"/>
    </source>
</evidence>
<dbReference type="Pfam" id="PF06580">
    <property type="entry name" value="His_kinase"/>
    <property type="match status" value="1"/>
</dbReference>
<protein>
    <recommendedName>
        <fullName evidence="3">histidine kinase</fullName>
        <ecNumber evidence="3">2.7.13.3</ecNumber>
    </recommendedName>
</protein>
<dbReference type="Gene3D" id="3.30.450.20">
    <property type="entry name" value="PAS domain"/>
    <property type="match status" value="2"/>
</dbReference>
<evidence type="ECO:0000256" key="5">
    <source>
        <dbReference type="ARBA" id="ARBA00022553"/>
    </source>
</evidence>
<evidence type="ECO:0000256" key="2">
    <source>
        <dbReference type="ARBA" id="ARBA00004651"/>
    </source>
</evidence>
<dbReference type="PRINTS" id="PR00344">
    <property type="entry name" value="BCTRLSENSOR"/>
</dbReference>
<accession>A0A4P8XIC4</accession>
<keyword evidence="11" id="KW-1133">Transmembrane helix</keyword>
<evidence type="ECO:0000313" key="18">
    <source>
        <dbReference type="Proteomes" id="UP000300879"/>
    </source>
</evidence>
<keyword evidence="7" id="KW-0812">Transmembrane</keyword>
<keyword evidence="6" id="KW-0808">Transferase</keyword>
<dbReference type="EMBL" id="CP040396">
    <property type="protein sequence ID" value="QCT02115.1"/>
    <property type="molecule type" value="Genomic_DNA"/>
</dbReference>
<evidence type="ECO:0000256" key="8">
    <source>
        <dbReference type="ARBA" id="ARBA00022741"/>
    </source>
</evidence>
<dbReference type="InterPro" id="IPR003660">
    <property type="entry name" value="HAMP_dom"/>
</dbReference>
<dbReference type="Pfam" id="PF00672">
    <property type="entry name" value="HAMP"/>
    <property type="match status" value="1"/>
</dbReference>
<evidence type="ECO:0000256" key="10">
    <source>
        <dbReference type="ARBA" id="ARBA00022840"/>
    </source>
</evidence>
<dbReference type="RefSeq" id="WP_175415238.1">
    <property type="nucleotide sequence ID" value="NZ_CP040396.1"/>
</dbReference>
<dbReference type="InterPro" id="IPR010559">
    <property type="entry name" value="Sig_transdc_His_kin_internal"/>
</dbReference>
<dbReference type="InterPro" id="IPR036890">
    <property type="entry name" value="HATPase_C_sf"/>
</dbReference>
<dbReference type="SUPFAM" id="SSF158472">
    <property type="entry name" value="HAMP domain-like"/>
    <property type="match status" value="1"/>
</dbReference>
<dbReference type="AlphaFoldDB" id="A0A4P8XIC4"/>
<reference evidence="17 18" key="1">
    <citation type="submission" date="2019-05" db="EMBL/GenBank/DDBJ databases">
        <authorList>
            <person name="Chen C."/>
        </authorList>
    </citation>
    <scope>NUCLEOTIDE SEQUENCE [LARGE SCALE GENOMIC DNA]</scope>
    <source>
        <strain evidence="17 18">HB172198</strain>
    </source>
</reference>
<evidence type="ECO:0000256" key="12">
    <source>
        <dbReference type="ARBA" id="ARBA00023012"/>
    </source>
</evidence>
<dbReference type="GO" id="GO:0005524">
    <property type="term" value="F:ATP binding"/>
    <property type="evidence" value="ECO:0007669"/>
    <property type="project" value="UniProtKB-KW"/>
</dbReference>
<evidence type="ECO:0000256" key="14">
    <source>
        <dbReference type="SAM" id="Coils"/>
    </source>
</evidence>
<evidence type="ECO:0000313" key="17">
    <source>
        <dbReference type="EMBL" id="QCT02115.1"/>
    </source>
</evidence>
<dbReference type="InterPro" id="IPR050640">
    <property type="entry name" value="Bact_2-comp_sensor_kinase"/>
</dbReference>
<keyword evidence="13" id="KW-0472">Membrane</keyword>
<dbReference type="Pfam" id="PF02518">
    <property type="entry name" value="HATPase_c"/>
    <property type="match status" value="1"/>
</dbReference>
<evidence type="ECO:0000256" key="9">
    <source>
        <dbReference type="ARBA" id="ARBA00022777"/>
    </source>
</evidence>
<gene>
    <name evidence="17" type="ORF">E6C60_1399</name>
</gene>
<evidence type="ECO:0000256" key="6">
    <source>
        <dbReference type="ARBA" id="ARBA00022679"/>
    </source>
</evidence>
<dbReference type="Gene3D" id="6.10.340.10">
    <property type="match status" value="1"/>
</dbReference>
<dbReference type="Pfam" id="PF02743">
    <property type="entry name" value="dCache_1"/>
    <property type="match status" value="1"/>
</dbReference>
<dbReference type="Proteomes" id="UP000300879">
    <property type="component" value="Chromosome"/>
</dbReference>
<evidence type="ECO:0000259" key="16">
    <source>
        <dbReference type="PROSITE" id="PS50885"/>
    </source>
</evidence>
<dbReference type="KEGG" id="palo:E6C60_1399"/>
<sequence>MRLYKKALQLRQWFSNRKIRTKIMLVYLPLLLLPLLIVGYTANTIYSSAIISKSTQSFTQNSALTISRIDGMLRNTASAANMLALNLNRVLEEGRKSGQNELGRYNAINTQLSLALLVFPDVDSIVFIDAGGKVYGTHPELEHRSLSIQSQDAYRSVMKTNGVNFWLPMQRREYLTTDPDAALLTLGKKIINIQTGDSLGLLFLLIREEQLSEVLQKLNAEPSGRYFISDGQGKVISASDPQLLLTVIPEDEIRSWVSSTPQGASTRMIEGERSLLAASSFPELGWKLVSITPLQALTNGLEQLQWTLLAVAALCSLFALLGAGFLSKIIARPIVELARSMKGFQEGHLDVQLEVKSRDELGYFVLGFNQMRRRIKELLRNVMQEQKKKREVELALIQAQIKPHFLYNTLDVIYALSQMNRMREVQYTTKALADFYRAALSQGREVITLEEEIRIVRDYLAIQHVRYRDVFTYEIEISPECYQVPILKLTIQPLVENAIYHGLKEKEGGGHLHIRCDLNGDVIQIDVEDNGKGMPADQAERLLYPAAAASPPAAGKGSSYGLRNVNDRIRLFFGPAYGLQIQSQPDSGTTVRISLPQAWNPVTEGNEPFDQADGRG</sequence>
<comment type="subcellular location">
    <subcellularLocation>
        <location evidence="2">Cell membrane</location>
        <topology evidence="2">Multi-pass membrane protein</topology>
    </subcellularLocation>
</comment>
<comment type="catalytic activity">
    <reaction evidence="1">
        <text>ATP + protein L-histidine = ADP + protein N-phospho-L-histidine.</text>
        <dbReference type="EC" id="2.7.13.3"/>
    </reaction>
</comment>
<organism evidence="17 18">
    <name type="scientific">Paenibacillus algicola</name>
    <dbReference type="NCBI Taxonomy" id="2565926"/>
    <lineage>
        <taxon>Bacteria</taxon>
        <taxon>Bacillati</taxon>
        <taxon>Bacillota</taxon>
        <taxon>Bacilli</taxon>
        <taxon>Bacillales</taxon>
        <taxon>Paenibacillaceae</taxon>
        <taxon>Paenibacillus</taxon>
    </lineage>
</organism>
<dbReference type="PANTHER" id="PTHR34220">
    <property type="entry name" value="SENSOR HISTIDINE KINASE YPDA"/>
    <property type="match status" value="1"/>
</dbReference>
<dbReference type="InterPro" id="IPR033479">
    <property type="entry name" value="dCache_1"/>
</dbReference>
<evidence type="ECO:0000256" key="7">
    <source>
        <dbReference type="ARBA" id="ARBA00022692"/>
    </source>
</evidence>
<keyword evidence="5" id="KW-0597">Phosphoprotein</keyword>
<evidence type="ECO:0000256" key="11">
    <source>
        <dbReference type="ARBA" id="ARBA00022989"/>
    </source>
</evidence>
<feature type="domain" description="Histidine kinase" evidence="15">
    <location>
        <begin position="487"/>
        <end position="599"/>
    </location>
</feature>
<dbReference type="Gene3D" id="3.30.565.10">
    <property type="entry name" value="Histidine kinase-like ATPase, C-terminal domain"/>
    <property type="match status" value="1"/>
</dbReference>